<feature type="transmembrane region" description="Helical" evidence="6">
    <location>
        <begin position="251"/>
        <end position="272"/>
    </location>
</feature>
<feature type="transmembrane region" description="Helical" evidence="6">
    <location>
        <begin position="218"/>
        <end position="239"/>
    </location>
</feature>
<evidence type="ECO:0000256" key="1">
    <source>
        <dbReference type="ARBA" id="ARBA00004651"/>
    </source>
</evidence>
<dbReference type="NCBIfam" id="TIGR00765">
    <property type="entry name" value="yihY_not_rbn"/>
    <property type="match status" value="1"/>
</dbReference>
<protein>
    <submittedName>
        <fullName evidence="7">Membrane protein</fullName>
    </submittedName>
    <submittedName>
        <fullName evidence="8">YihY/virulence factor BrkB family protein</fullName>
    </submittedName>
</protein>
<feature type="transmembrane region" description="Helical" evidence="6">
    <location>
        <begin position="130"/>
        <end position="153"/>
    </location>
</feature>
<name>A0A850NXT1_9PROT</name>
<comment type="subcellular location">
    <subcellularLocation>
        <location evidence="1">Cell membrane</location>
        <topology evidence="1">Multi-pass membrane protein</topology>
    </subcellularLocation>
</comment>
<keyword evidence="4 6" id="KW-1133">Transmembrane helix</keyword>
<keyword evidence="5 6" id="KW-0472">Membrane</keyword>
<feature type="transmembrane region" description="Helical" evidence="6">
    <location>
        <begin position="63"/>
        <end position="90"/>
    </location>
</feature>
<sequence>MSDATQATAGGPMTVPADQHLEPEEIERALGRDAERPLAIPLAGWKQVGKRTVAEMMSDQMGLAAAGCAFYATLALFPAISTLISLYGLVFDPATVEPQLRALQRLLPGVAYTMITDRVHELVSRPRGSLTIGLIVSIAIALWSTSASTKAILSALNIAYDQKESRGFVRFQATALAMTLCAILGAIMTISLLIFLPAAVQFLPERLGLTWVNDQLKWMLSLATPVALIVFVSLAFTLLYRYGPSRAPARWPWIAPGVTLATALWLIASWGFSFYVSHFASYDATYGPLGAVAAIMMWFFVTAFVVLLGAELNSELELQTRRDSTTRPEAPPGERGAFVADHVAQG</sequence>
<dbReference type="Proteomes" id="UP000557688">
    <property type="component" value="Unassembled WGS sequence"/>
</dbReference>
<feature type="transmembrane region" description="Helical" evidence="6">
    <location>
        <begin position="174"/>
        <end position="198"/>
    </location>
</feature>
<evidence type="ECO:0000313" key="8">
    <source>
        <dbReference type="EMBL" id="NVN30707.1"/>
    </source>
</evidence>
<accession>A0A850NXT1</accession>
<evidence type="ECO:0000256" key="5">
    <source>
        <dbReference type="ARBA" id="ARBA00023136"/>
    </source>
</evidence>
<keyword evidence="2" id="KW-1003">Cell membrane</keyword>
<dbReference type="EMBL" id="JABXXQ010000203">
    <property type="protein sequence ID" value="NVN30707.1"/>
    <property type="molecule type" value="Genomic_DNA"/>
</dbReference>
<dbReference type="Proteomes" id="UP000565205">
    <property type="component" value="Unassembled WGS sequence"/>
</dbReference>
<dbReference type="InterPro" id="IPR017039">
    <property type="entry name" value="Virul_fac_BrkB"/>
</dbReference>
<evidence type="ECO:0000313" key="10">
    <source>
        <dbReference type="Proteomes" id="UP000565205"/>
    </source>
</evidence>
<keyword evidence="3 6" id="KW-0812">Transmembrane</keyword>
<feature type="transmembrane region" description="Helical" evidence="6">
    <location>
        <begin position="292"/>
        <end position="312"/>
    </location>
</feature>
<dbReference type="Pfam" id="PF03631">
    <property type="entry name" value="Virul_fac_BrkB"/>
    <property type="match status" value="1"/>
</dbReference>
<gene>
    <name evidence="7" type="ORF">FHR90_000285</name>
    <name evidence="8" type="ORF">HUK83_10240</name>
</gene>
<dbReference type="PIRSF" id="PIRSF035875">
    <property type="entry name" value="RNase_BN"/>
    <property type="match status" value="1"/>
</dbReference>
<evidence type="ECO:0000256" key="2">
    <source>
        <dbReference type="ARBA" id="ARBA00022475"/>
    </source>
</evidence>
<evidence type="ECO:0000256" key="4">
    <source>
        <dbReference type="ARBA" id="ARBA00022989"/>
    </source>
</evidence>
<dbReference type="PANTHER" id="PTHR30213:SF0">
    <property type="entry name" value="UPF0761 MEMBRANE PROTEIN YIHY"/>
    <property type="match status" value="1"/>
</dbReference>
<keyword evidence="9" id="KW-1185">Reference proteome</keyword>
<dbReference type="AlphaFoldDB" id="A0A850NXT1"/>
<evidence type="ECO:0000256" key="3">
    <source>
        <dbReference type="ARBA" id="ARBA00022692"/>
    </source>
</evidence>
<dbReference type="PANTHER" id="PTHR30213">
    <property type="entry name" value="INNER MEMBRANE PROTEIN YHJD"/>
    <property type="match status" value="1"/>
</dbReference>
<proteinExistence type="predicted"/>
<dbReference type="EMBL" id="JACHXV010000001">
    <property type="protein sequence ID" value="MBB3172479.1"/>
    <property type="molecule type" value="Genomic_DNA"/>
</dbReference>
<evidence type="ECO:0000313" key="7">
    <source>
        <dbReference type="EMBL" id="MBB3172479.1"/>
    </source>
</evidence>
<reference evidence="8 10" key="1">
    <citation type="submission" date="2020-06" db="EMBL/GenBank/DDBJ databases">
        <title>Description of novel acetic acid bacteria.</title>
        <authorList>
            <person name="Sombolestani A."/>
        </authorList>
    </citation>
    <scope>NUCLEOTIDE SEQUENCE [LARGE SCALE GENOMIC DNA]</scope>
    <source>
        <strain evidence="8 10">LMG 26838</strain>
    </source>
</reference>
<reference evidence="7 9" key="2">
    <citation type="submission" date="2020-08" db="EMBL/GenBank/DDBJ databases">
        <title>Genomic Encyclopedia of Type Strains, Phase III (KMG-III): the genomes of soil and plant-associated and newly described type strains.</title>
        <authorList>
            <person name="Whitman W."/>
        </authorList>
    </citation>
    <scope>NUCLEOTIDE SEQUENCE [LARGE SCALE GENOMIC DNA]</scope>
    <source>
        <strain evidence="7 9">CECT 8088</strain>
    </source>
</reference>
<dbReference type="GO" id="GO:0005886">
    <property type="term" value="C:plasma membrane"/>
    <property type="evidence" value="ECO:0007669"/>
    <property type="project" value="UniProtKB-SubCell"/>
</dbReference>
<comment type="caution">
    <text evidence="8">The sequence shown here is derived from an EMBL/GenBank/DDBJ whole genome shotgun (WGS) entry which is preliminary data.</text>
</comment>
<organism evidence="8 10">
    <name type="scientific">Endobacter medicaginis</name>
    <dbReference type="NCBI Taxonomy" id="1181271"/>
    <lineage>
        <taxon>Bacteria</taxon>
        <taxon>Pseudomonadati</taxon>
        <taxon>Pseudomonadota</taxon>
        <taxon>Alphaproteobacteria</taxon>
        <taxon>Acetobacterales</taxon>
        <taxon>Acetobacteraceae</taxon>
        <taxon>Endobacter</taxon>
    </lineage>
</organism>
<evidence type="ECO:0000256" key="6">
    <source>
        <dbReference type="SAM" id="Phobius"/>
    </source>
</evidence>
<dbReference type="RefSeq" id="WP_176624460.1">
    <property type="nucleotide sequence ID" value="NZ_JABXXQ010000203.1"/>
</dbReference>
<evidence type="ECO:0000313" key="9">
    <source>
        <dbReference type="Proteomes" id="UP000557688"/>
    </source>
</evidence>